<name>A0AAE0Y9P5_9GAST</name>
<protein>
    <submittedName>
        <fullName evidence="1">Uncharacterized protein</fullName>
    </submittedName>
</protein>
<proteinExistence type="predicted"/>
<dbReference type="EMBL" id="JAWDGP010006702">
    <property type="protein sequence ID" value="KAK3736554.1"/>
    <property type="molecule type" value="Genomic_DNA"/>
</dbReference>
<accession>A0AAE0Y9P5</accession>
<dbReference type="AlphaFoldDB" id="A0AAE0Y9P5"/>
<sequence length="84" mass="9143">MKSIAFRERAIPTEVIRTIFLSHLLEREMTTASKFATVSDAVAPAPTEILASSSTLHGQDAVAHTPTSILKEDASVSHMLQPRQ</sequence>
<reference evidence="1" key="1">
    <citation type="journal article" date="2023" name="G3 (Bethesda)">
        <title>A reference genome for the long-term kleptoplast-retaining sea slug Elysia crispata morphotype clarki.</title>
        <authorList>
            <person name="Eastman K.E."/>
            <person name="Pendleton A.L."/>
            <person name="Shaikh M.A."/>
            <person name="Suttiyut T."/>
            <person name="Ogas R."/>
            <person name="Tomko P."/>
            <person name="Gavelis G."/>
            <person name="Widhalm J.R."/>
            <person name="Wisecaver J.H."/>
        </authorList>
    </citation>
    <scope>NUCLEOTIDE SEQUENCE</scope>
    <source>
        <strain evidence="1">ECLA1</strain>
    </source>
</reference>
<comment type="caution">
    <text evidence="1">The sequence shown here is derived from an EMBL/GenBank/DDBJ whole genome shotgun (WGS) entry which is preliminary data.</text>
</comment>
<dbReference type="Proteomes" id="UP001283361">
    <property type="component" value="Unassembled WGS sequence"/>
</dbReference>
<organism evidence="1 2">
    <name type="scientific">Elysia crispata</name>
    <name type="common">lettuce slug</name>
    <dbReference type="NCBI Taxonomy" id="231223"/>
    <lineage>
        <taxon>Eukaryota</taxon>
        <taxon>Metazoa</taxon>
        <taxon>Spiralia</taxon>
        <taxon>Lophotrochozoa</taxon>
        <taxon>Mollusca</taxon>
        <taxon>Gastropoda</taxon>
        <taxon>Heterobranchia</taxon>
        <taxon>Euthyneura</taxon>
        <taxon>Panpulmonata</taxon>
        <taxon>Sacoglossa</taxon>
        <taxon>Placobranchoidea</taxon>
        <taxon>Plakobranchidae</taxon>
        <taxon>Elysia</taxon>
    </lineage>
</organism>
<gene>
    <name evidence="1" type="ORF">RRG08_051546</name>
</gene>
<evidence type="ECO:0000313" key="1">
    <source>
        <dbReference type="EMBL" id="KAK3736554.1"/>
    </source>
</evidence>
<evidence type="ECO:0000313" key="2">
    <source>
        <dbReference type="Proteomes" id="UP001283361"/>
    </source>
</evidence>
<keyword evidence="2" id="KW-1185">Reference proteome</keyword>